<evidence type="ECO:0000313" key="3">
    <source>
        <dbReference type="EMBL" id="KAG9326254.1"/>
    </source>
</evidence>
<feature type="region of interest" description="Disordered" evidence="1">
    <location>
        <begin position="217"/>
        <end position="245"/>
    </location>
</feature>
<feature type="compositionally biased region" description="Polar residues" evidence="1">
    <location>
        <begin position="21"/>
        <end position="48"/>
    </location>
</feature>
<protein>
    <recommendedName>
        <fullName evidence="2">Transcription factor TFIIIC triple barrel domain-containing protein</fullName>
    </recommendedName>
</protein>
<gene>
    <name evidence="3" type="ORF">KVV02_000969</name>
</gene>
<evidence type="ECO:0000256" key="1">
    <source>
        <dbReference type="SAM" id="MobiDB-lite"/>
    </source>
</evidence>
<name>A0A9P8A9A6_MORAP</name>
<dbReference type="AlphaFoldDB" id="A0A9P8A9A6"/>
<evidence type="ECO:0000259" key="2">
    <source>
        <dbReference type="Pfam" id="PF10419"/>
    </source>
</evidence>
<feature type="compositionally biased region" description="Acidic residues" evidence="1">
    <location>
        <begin position="52"/>
        <end position="65"/>
    </location>
</feature>
<evidence type="ECO:0000313" key="4">
    <source>
        <dbReference type="Proteomes" id="UP000717515"/>
    </source>
</evidence>
<organism evidence="3 4">
    <name type="scientific">Mortierella alpina</name>
    <name type="common">Oleaginous fungus</name>
    <name type="synonym">Mortierella renispora</name>
    <dbReference type="NCBI Taxonomy" id="64518"/>
    <lineage>
        <taxon>Eukaryota</taxon>
        <taxon>Fungi</taxon>
        <taxon>Fungi incertae sedis</taxon>
        <taxon>Mucoromycota</taxon>
        <taxon>Mortierellomycotina</taxon>
        <taxon>Mortierellomycetes</taxon>
        <taxon>Mortierellales</taxon>
        <taxon>Mortierellaceae</taxon>
        <taxon>Mortierella</taxon>
    </lineage>
</organism>
<comment type="caution">
    <text evidence="3">The sequence shown here is derived from an EMBL/GenBank/DDBJ whole genome shotgun (WGS) entry which is preliminary data.</text>
</comment>
<accession>A0A9P8A9A6</accession>
<reference evidence="3" key="1">
    <citation type="submission" date="2021-07" db="EMBL/GenBank/DDBJ databases">
        <title>Draft genome of Mortierella alpina, strain LL118, isolated from an aspen leaf litter sample.</title>
        <authorList>
            <person name="Yang S."/>
            <person name="Vinatzer B.A."/>
        </authorList>
    </citation>
    <scope>NUCLEOTIDE SEQUENCE</scope>
    <source>
        <strain evidence="3">LL118</strain>
    </source>
</reference>
<feature type="domain" description="Transcription factor TFIIIC triple barrel" evidence="2">
    <location>
        <begin position="71"/>
        <end position="172"/>
    </location>
</feature>
<dbReference type="InterPro" id="IPR019481">
    <property type="entry name" value="TFIIIC_triple_barrel"/>
</dbReference>
<feature type="region of interest" description="Disordered" evidence="1">
    <location>
        <begin position="17"/>
        <end position="65"/>
    </location>
</feature>
<dbReference type="EMBL" id="JAIFTL010000023">
    <property type="protein sequence ID" value="KAG9326254.1"/>
    <property type="molecule type" value="Genomic_DNA"/>
</dbReference>
<dbReference type="Gene3D" id="2.60.40.4370">
    <property type="match status" value="1"/>
</dbReference>
<dbReference type="Proteomes" id="UP000717515">
    <property type="component" value="Unassembled WGS sequence"/>
</dbReference>
<dbReference type="Pfam" id="PF10419">
    <property type="entry name" value="TFIIIC_sub6"/>
    <property type="match status" value="1"/>
</dbReference>
<sequence>MQSSLISNATSEIEAEFQDLVGSSESSRPYTAKSASPSASGSVRTGNNSVQDSDDSIVPDDQDNQDWEWVEETEYIILDFGGTMHDSKDMEQLTSSGYSLVGLDTPTPYFSARGRTFKGFYDENAFTEDLLFDMKAYDNIKEGLDDGDDEIMDGLDLITVATKRIVFEQVELVHLERSKEEPIANPQPASGKIFSIHKAARDTLGVKLAMNKKGKEVVREDSALENQTVDQDPVGLDSEDGDRDQ</sequence>
<proteinExistence type="predicted"/>